<organism evidence="2 3">
    <name type="scientific">Lasiosphaeria ovina</name>
    <dbReference type="NCBI Taxonomy" id="92902"/>
    <lineage>
        <taxon>Eukaryota</taxon>
        <taxon>Fungi</taxon>
        <taxon>Dikarya</taxon>
        <taxon>Ascomycota</taxon>
        <taxon>Pezizomycotina</taxon>
        <taxon>Sordariomycetes</taxon>
        <taxon>Sordariomycetidae</taxon>
        <taxon>Sordariales</taxon>
        <taxon>Lasiosphaeriaceae</taxon>
        <taxon>Lasiosphaeria</taxon>
    </lineage>
</organism>
<name>A0AAE0ND99_9PEZI</name>
<reference evidence="2" key="1">
    <citation type="journal article" date="2023" name="Mol. Phylogenet. Evol.">
        <title>Genome-scale phylogeny and comparative genomics of the fungal order Sordariales.</title>
        <authorList>
            <person name="Hensen N."/>
            <person name="Bonometti L."/>
            <person name="Westerberg I."/>
            <person name="Brannstrom I.O."/>
            <person name="Guillou S."/>
            <person name="Cros-Aarteil S."/>
            <person name="Calhoun S."/>
            <person name="Haridas S."/>
            <person name="Kuo A."/>
            <person name="Mondo S."/>
            <person name="Pangilinan J."/>
            <person name="Riley R."/>
            <person name="LaButti K."/>
            <person name="Andreopoulos B."/>
            <person name="Lipzen A."/>
            <person name="Chen C."/>
            <person name="Yan M."/>
            <person name="Daum C."/>
            <person name="Ng V."/>
            <person name="Clum A."/>
            <person name="Steindorff A."/>
            <person name="Ohm R.A."/>
            <person name="Martin F."/>
            <person name="Silar P."/>
            <person name="Natvig D.O."/>
            <person name="Lalanne C."/>
            <person name="Gautier V."/>
            <person name="Ament-Velasquez S.L."/>
            <person name="Kruys A."/>
            <person name="Hutchinson M.I."/>
            <person name="Powell A.J."/>
            <person name="Barry K."/>
            <person name="Miller A.N."/>
            <person name="Grigoriev I.V."/>
            <person name="Debuchy R."/>
            <person name="Gladieux P."/>
            <person name="Hiltunen Thoren M."/>
            <person name="Johannesson H."/>
        </authorList>
    </citation>
    <scope>NUCLEOTIDE SEQUENCE</scope>
    <source>
        <strain evidence="2">CBS 958.72</strain>
    </source>
</reference>
<accession>A0AAE0ND99</accession>
<evidence type="ECO:0000313" key="2">
    <source>
        <dbReference type="EMBL" id="KAK3379481.1"/>
    </source>
</evidence>
<evidence type="ECO:0000256" key="1">
    <source>
        <dbReference type="SAM" id="MobiDB-lite"/>
    </source>
</evidence>
<reference evidence="2" key="2">
    <citation type="submission" date="2023-06" db="EMBL/GenBank/DDBJ databases">
        <authorList>
            <consortium name="Lawrence Berkeley National Laboratory"/>
            <person name="Haridas S."/>
            <person name="Hensen N."/>
            <person name="Bonometti L."/>
            <person name="Westerberg I."/>
            <person name="Brannstrom I.O."/>
            <person name="Guillou S."/>
            <person name="Cros-Aarteil S."/>
            <person name="Calhoun S."/>
            <person name="Kuo A."/>
            <person name="Mondo S."/>
            <person name="Pangilinan J."/>
            <person name="Riley R."/>
            <person name="Labutti K."/>
            <person name="Andreopoulos B."/>
            <person name="Lipzen A."/>
            <person name="Chen C."/>
            <person name="Yanf M."/>
            <person name="Daum C."/>
            <person name="Ng V."/>
            <person name="Clum A."/>
            <person name="Steindorff A."/>
            <person name="Ohm R."/>
            <person name="Martin F."/>
            <person name="Silar P."/>
            <person name="Natvig D."/>
            <person name="Lalanne C."/>
            <person name="Gautier V."/>
            <person name="Ament-Velasquez S.L."/>
            <person name="Kruys A."/>
            <person name="Hutchinson M.I."/>
            <person name="Powell A.J."/>
            <person name="Barry K."/>
            <person name="Miller A.N."/>
            <person name="Grigoriev I.V."/>
            <person name="Debuchy R."/>
            <person name="Gladieux P."/>
            <person name="Thoren M.H."/>
            <person name="Johannesson H."/>
        </authorList>
    </citation>
    <scope>NUCLEOTIDE SEQUENCE</scope>
    <source>
        <strain evidence="2">CBS 958.72</strain>
    </source>
</reference>
<feature type="compositionally biased region" description="Low complexity" evidence="1">
    <location>
        <begin position="1"/>
        <end position="10"/>
    </location>
</feature>
<proteinExistence type="predicted"/>
<comment type="caution">
    <text evidence="2">The sequence shown here is derived from an EMBL/GenBank/DDBJ whole genome shotgun (WGS) entry which is preliminary data.</text>
</comment>
<evidence type="ECO:0000313" key="3">
    <source>
        <dbReference type="Proteomes" id="UP001287356"/>
    </source>
</evidence>
<protein>
    <submittedName>
        <fullName evidence="2">Uncharacterized protein</fullName>
    </submittedName>
</protein>
<dbReference type="EMBL" id="JAULSN010000002">
    <property type="protein sequence ID" value="KAK3379481.1"/>
    <property type="molecule type" value="Genomic_DNA"/>
</dbReference>
<sequence>MADPVPSSAGSGPGSGSGLRLEDAAARQIKEEFVKLRMDSWKSNQIPIENTDQAANIAALGLDSSLVATPGNGCLVPVIGGWRVFVPFDDDAAAAAGVSVAREFDGRFSEMHCWAENLANGATLKEVEGLLDAEIEDKCFWEFLDGGDASRLSFYDKIRLCAQYRLEGSTIYPSVKDPRVNQFKFGVCNIAEYGTTSTTWHYIDWSFTASQMEAVLKAMPRPRFRPQQFIPYQIHQLKSIDRPRYAVKLAWNMISRLAAQDLNAEPPNRLSYFFARNESDPRPAVYGKMGQIQTLNDFEMMKQDARRSGAQPVLILTWQRTYFSVWWSISRLKEAALEEAHPPTAKDYFDKNNVAEWPYLAKDDSYMKLL</sequence>
<dbReference type="Proteomes" id="UP001287356">
    <property type="component" value="Unassembled WGS sequence"/>
</dbReference>
<gene>
    <name evidence="2" type="ORF">B0T24DRAFT_717045</name>
</gene>
<keyword evidence="3" id="KW-1185">Reference proteome</keyword>
<dbReference type="AlphaFoldDB" id="A0AAE0ND99"/>
<feature type="region of interest" description="Disordered" evidence="1">
    <location>
        <begin position="1"/>
        <end position="21"/>
    </location>
</feature>